<dbReference type="InterPro" id="IPR014758">
    <property type="entry name" value="Met-tRNA_synth"/>
</dbReference>
<feature type="short sequence motif" description="'KMSKS' region" evidence="16">
    <location>
        <begin position="329"/>
        <end position="333"/>
    </location>
</feature>
<evidence type="ECO:0000256" key="8">
    <source>
        <dbReference type="ARBA" id="ARBA00022723"/>
    </source>
</evidence>
<keyword evidence="19" id="KW-1185">Reference proteome</keyword>
<evidence type="ECO:0000256" key="4">
    <source>
        <dbReference type="ARBA" id="ARBA00011738"/>
    </source>
</evidence>
<feature type="domain" description="TRNA-binding" evidence="17">
    <location>
        <begin position="574"/>
        <end position="675"/>
    </location>
</feature>
<dbReference type="SUPFAM" id="SSF52374">
    <property type="entry name" value="Nucleotidylyl transferase"/>
    <property type="match status" value="1"/>
</dbReference>
<dbReference type="InterPro" id="IPR009080">
    <property type="entry name" value="tRNAsynth_Ia_anticodon-bd"/>
</dbReference>
<dbReference type="Gene3D" id="2.20.28.20">
    <property type="entry name" value="Methionyl-tRNA synthetase, Zn-domain"/>
    <property type="match status" value="1"/>
</dbReference>
<keyword evidence="13 16" id="KW-0648">Protein biosynthesis</keyword>
<evidence type="ECO:0000256" key="11">
    <source>
        <dbReference type="ARBA" id="ARBA00022840"/>
    </source>
</evidence>
<dbReference type="Pfam" id="PF01588">
    <property type="entry name" value="tRNA_bind"/>
    <property type="match status" value="1"/>
</dbReference>
<dbReference type="Pfam" id="PF09334">
    <property type="entry name" value="tRNA-synt_1g"/>
    <property type="match status" value="1"/>
</dbReference>
<evidence type="ECO:0000256" key="13">
    <source>
        <dbReference type="ARBA" id="ARBA00022917"/>
    </source>
</evidence>
<keyword evidence="11 16" id="KW-0067">ATP-binding</keyword>
<dbReference type="InterPro" id="IPR002547">
    <property type="entry name" value="tRNA-bd_dom"/>
</dbReference>
<comment type="similarity">
    <text evidence="3 16">Belongs to the class-I aminoacyl-tRNA synthetase family. MetG type 1 subfamily.</text>
</comment>
<keyword evidence="8 16" id="KW-0479">Metal-binding</keyword>
<dbReference type="NCBIfam" id="TIGR00399">
    <property type="entry name" value="metG_C_term"/>
    <property type="match status" value="1"/>
</dbReference>
<feature type="binding site" evidence="16">
    <location>
        <position position="160"/>
    </location>
    <ligand>
        <name>Zn(2+)</name>
        <dbReference type="ChEBI" id="CHEBI:29105"/>
    </ligand>
</feature>
<evidence type="ECO:0000313" key="18">
    <source>
        <dbReference type="EMBL" id="MEI4549251.1"/>
    </source>
</evidence>
<comment type="cofactor">
    <cofactor evidence="16">
        <name>Zn(2+)</name>
        <dbReference type="ChEBI" id="CHEBI:29105"/>
    </cofactor>
    <text evidence="16">Binds 1 zinc ion per subunit.</text>
</comment>
<dbReference type="CDD" id="cd00814">
    <property type="entry name" value="MetRS_core"/>
    <property type="match status" value="1"/>
</dbReference>
<keyword evidence="9 16" id="KW-0547">Nucleotide-binding</keyword>
<dbReference type="NCBIfam" id="NF001100">
    <property type="entry name" value="PRK00133.1"/>
    <property type="match status" value="1"/>
</dbReference>
<keyword evidence="12 16" id="KW-0694">RNA-binding</keyword>
<keyword evidence="10 16" id="KW-0862">Zinc</keyword>
<dbReference type="Pfam" id="PF19303">
    <property type="entry name" value="Anticodon_3"/>
    <property type="match status" value="1"/>
</dbReference>
<comment type="function">
    <text evidence="1 16">Is required not only for elongation of protein synthesis but also for the initiation of all mRNA translation through initiator tRNA(fMet) aminoacylation.</text>
</comment>
<gene>
    <name evidence="16 18" type="primary">metG</name>
    <name evidence="18" type="ORF">WAE96_05995</name>
</gene>
<evidence type="ECO:0000256" key="5">
    <source>
        <dbReference type="ARBA" id="ARBA00022490"/>
    </source>
</evidence>
<dbReference type="HAMAP" id="MF_00098">
    <property type="entry name" value="Met_tRNA_synth_type1"/>
    <property type="match status" value="1"/>
</dbReference>
<dbReference type="PRINTS" id="PR01041">
    <property type="entry name" value="TRNASYNTHMET"/>
</dbReference>
<feature type="binding site" evidence="16">
    <location>
        <position position="157"/>
    </location>
    <ligand>
        <name>Zn(2+)</name>
        <dbReference type="ChEBI" id="CHEBI:29105"/>
    </ligand>
</feature>
<feature type="short sequence motif" description="'HIGH' region" evidence="16">
    <location>
        <begin position="13"/>
        <end position="23"/>
    </location>
</feature>
<keyword evidence="5 16" id="KW-0963">Cytoplasm</keyword>
<comment type="caution">
    <text evidence="18">The sequence shown here is derived from an EMBL/GenBank/DDBJ whole genome shotgun (WGS) entry which is preliminary data.</text>
</comment>
<proteinExistence type="inferred from homology"/>
<feature type="binding site" evidence="16">
    <location>
        <position position="144"/>
    </location>
    <ligand>
        <name>Zn(2+)</name>
        <dbReference type="ChEBI" id="CHEBI:29105"/>
    </ligand>
</feature>
<dbReference type="InterPro" id="IPR014729">
    <property type="entry name" value="Rossmann-like_a/b/a_fold"/>
</dbReference>
<evidence type="ECO:0000256" key="15">
    <source>
        <dbReference type="ARBA" id="ARBA00047364"/>
    </source>
</evidence>
<dbReference type="PANTHER" id="PTHR45765">
    <property type="entry name" value="METHIONINE--TRNA LIGASE"/>
    <property type="match status" value="1"/>
</dbReference>
<dbReference type="EMBL" id="JBAWKS010000001">
    <property type="protein sequence ID" value="MEI4549251.1"/>
    <property type="molecule type" value="Genomic_DNA"/>
</dbReference>
<evidence type="ECO:0000313" key="19">
    <source>
        <dbReference type="Proteomes" id="UP001382455"/>
    </source>
</evidence>
<evidence type="ECO:0000256" key="10">
    <source>
        <dbReference type="ARBA" id="ARBA00022833"/>
    </source>
</evidence>
<dbReference type="NCBIfam" id="TIGR00398">
    <property type="entry name" value="metG"/>
    <property type="match status" value="1"/>
</dbReference>
<sequence>MSQRKILITSALPYANGPTHLGHLLEYIQTDIWSRFQKLRGHETYYVCADDAHGTPIMLNAQKQGITPEEMVANVSVERQRDFADFHIKFDNYHSTHSKENKQFSELIYNRLNNGGYIKKRTISQLFDEEKGIFLPDRFVTGTCPRCKAEDQNGDSCDACGATYSPTELEAPKSVMSGSTPVLKDSEHYFFDLPAFEDMLKSWLTSGAIQGEMANKLNEWFEDGLQQWDISRDAPYFGFEIPGAPGKYFYVWLDAPIGYMASFKNLCDKSGLDFDAFWSTDSDAELYHFIGKDIVYFHSLFWPAMLEGAGFRKPNNVFAHGFVTVNGAKMSKSKGTFIKARTYLDHINNPEYLRYYFAAKLNSGITDLDLNLEDFAQRVNSDLVGKVVNIASRCAGFITKKFDGKLSTDISEPELLAEFVNAQESIAASFENREYSRAIREIMALADKANQYIDAKAPWVLIKNEETQNEAHLVCSMGINLFKLLMTYLKPVLPAMAEQVETFLNTELTWQSINTALTGHEISKFKALMQRVEMDKVNAMLEESKESLAPTKPAIDPNSPLAKEPIADEIEFNDFAKVDLRVAKIAKAEHVEGADKLLKLTLDLGGETRQVFAGIKSAYQPEDIEGKLTVMVANLKPRKMRFGMSEGMVLAAGPGGKEIYILNPDDGSEPGMRVM</sequence>
<dbReference type="InterPro" id="IPR015413">
    <property type="entry name" value="Methionyl/Leucyl_tRNA_Synth"/>
</dbReference>
<dbReference type="Gene3D" id="2.40.50.140">
    <property type="entry name" value="Nucleic acid-binding proteins"/>
    <property type="match status" value="1"/>
</dbReference>
<name>A0ABU8ESR5_9GAMM</name>
<dbReference type="PANTHER" id="PTHR45765:SF1">
    <property type="entry name" value="METHIONINE--TRNA LIGASE, CYTOPLASMIC"/>
    <property type="match status" value="1"/>
</dbReference>
<accession>A0ABU8ESR5</accession>
<evidence type="ECO:0000256" key="7">
    <source>
        <dbReference type="ARBA" id="ARBA00022598"/>
    </source>
</evidence>
<dbReference type="GO" id="GO:0004825">
    <property type="term" value="F:methionine-tRNA ligase activity"/>
    <property type="evidence" value="ECO:0007669"/>
    <property type="project" value="UniProtKB-EC"/>
</dbReference>
<evidence type="ECO:0000256" key="1">
    <source>
        <dbReference type="ARBA" id="ARBA00003314"/>
    </source>
</evidence>
<dbReference type="InterPro" id="IPR012340">
    <property type="entry name" value="NA-bd_OB-fold"/>
</dbReference>
<dbReference type="Gene3D" id="3.40.50.620">
    <property type="entry name" value="HUPs"/>
    <property type="match status" value="1"/>
</dbReference>
<dbReference type="SUPFAM" id="SSF50249">
    <property type="entry name" value="Nucleic acid-binding proteins"/>
    <property type="match status" value="1"/>
</dbReference>
<evidence type="ECO:0000256" key="14">
    <source>
        <dbReference type="ARBA" id="ARBA00023146"/>
    </source>
</evidence>
<dbReference type="SUPFAM" id="SSF47323">
    <property type="entry name" value="Anticodon-binding domain of a subclass of class I aminoacyl-tRNA synthetases"/>
    <property type="match status" value="1"/>
</dbReference>
<dbReference type="SUPFAM" id="SSF57770">
    <property type="entry name" value="Methionyl-tRNA synthetase (MetRS), Zn-domain"/>
    <property type="match status" value="1"/>
</dbReference>
<dbReference type="Gene3D" id="1.10.730.10">
    <property type="entry name" value="Isoleucyl-tRNA Synthetase, Domain 1"/>
    <property type="match status" value="1"/>
</dbReference>
<keyword evidence="14 16" id="KW-0030">Aminoacyl-tRNA synthetase</keyword>
<reference evidence="18 19" key="1">
    <citation type="submission" date="2023-12" db="EMBL/GenBank/DDBJ databases">
        <title>Friends and Foes: Symbiotic and Algicidal bacterial influence on Karenia brevis blooms.</title>
        <authorList>
            <person name="Fei C."/>
            <person name="Mohamed A.R."/>
            <person name="Booker A."/>
            <person name="Arshad M."/>
            <person name="Klass S."/>
            <person name="Ahn S."/>
            <person name="Gilbert P.M."/>
            <person name="Heil C.A."/>
            <person name="Martinez J.M."/>
            <person name="Amin S.A."/>
        </authorList>
    </citation>
    <scope>NUCLEOTIDE SEQUENCE [LARGE SCALE GENOMIC DNA]</scope>
    <source>
        <strain evidence="18 19">CE15</strain>
    </source>
</reference>
<dbReference type="InterPro" id="IPR029038">
    <property type="entry name" value="MetRS_Zn"/>
</dbReference>
<keyword evidence="7 16" id="KW-0436">Ligase</keyword>
<dbReference type="InterPro" id="IPR033911">
    <property type="entry name" value="MetRS_core"/>
</dbReference>
<dbReference type="CDD" id="cd07957">
    <property type="entry name" value="Anticodon_Ia_Met"/>
    <property type="match status" value="1"/>
</dbReference>
<feature type="binding site" evidence="16">
    <location>
        <position position="332"/>
    </location>
    <ligand>
        <name>ATP</name>
        <dbReference type="ChEBI" id="CHEBI:30616"/>
    </ligand>
</feature>
<organism evidence="18 19">
    <name type="scientific">Pseudoalteromonas spongiae</name>
    <dbReference type="NCBI Taxonomy" id="298657"/>
    <lineage>
        <taxon>Bacteria</taxon>
        <taxon>Pseudomonadati</taxon>
        <taxon>Pseudomonadota</taxon>
        <taxon>Gammaproteobacteria</taxon>
        <taxon>Alteromonadales</taxon>
        <taxon>Pseudoalteromonadaceae</taxon>
        <taxon>Pseudoalteromonas</taxon>
    </lineage>
</organism>
<evidence type="ECO:0000256" key="16">
    <source>
        <dbReference type="HAMAP-Rule" id="MF_00098"/>
    </source>
</evidence>
<evidence type="ECO:0000256" key="9">
    <source>
        <dbReference type="ARBA" id="ARBA00022741"/>
    </source>
</evidence>
<evidence type="ECO:0000256" key="6">
    <source>
        <dbReference type="ARBA" id="ARBA00022555"/>
    </source>
</evidence>
<evidence type="ECO:0000256" key="12">
    <source>
        <dbReference type="ARBA" id="ARBA00022884"/>
    </source>
</evidence>
<dbReference type="Proteomes" id="UP001382455">
    <property type="component" value="Unassembled WGS sequence"/>
</dbReference>
<dbReference type="InterPro" id="IPR041872">
    <property type="entry name" value="Anticodon_Met"/>
</dbReference>
<dbReference type="InterPro" id="IPR004495">
    <property type="entry name" value="Met-tRNA-synth_bsu_C"/>
</dbReference>
<evidence type="ECO:0000256" key="3">
    <source>
        <dbReference type="ARBA" id="ARBA00008258"/>
    </source>
</evidence>
<evidence type="ECO:0000259" key="17">
    <source>
        <dbReference type="PROSITE" id="PS50886"/>
    </source>
</evidence>
<dbReference type="CDD" id="cd02800">
    <property type="entry name" value="tRNA_bind_EcMetRS_like"/>
    <property type="match status" value="1"/>
</dbReference>
<dbReference type="PROSITE" id="PS50886">
    <property type="entry name" value="TRBD"/>
    <property type="match status" value="1"/>
</dbReference>
<dbReference type="RefSeq" id="WP_336434863.1">
    <property type="nucleotide sequence ID" value="NZ_JBAWKS010000001.1"/>
</dbReference>
<protein>
    <recommendedName>
        <fullName evidence="16">Methionine--tRNA ligase</fullName>
        <ecNumber evidence="16">6.1.1.10</ecNumber>
    </recommendedName>
    <alternativeName>
        <fullName evidence="16">Methionyl-tRNA synthetase</fullName>
        <shortName evidence="16">MetRS</shortName>
    </alternativeName>
</protein>
<comment type="subunit">
    <text evidence="4 16">Homodimer.</text>
</comment>
<evidence type="ECO:0000256" key="2">
    <source>
        <dbReference type="ARBA" id="ARBA00004496"/>
    </source>
</evidence>
<comment type="catalytic activity">
    <reaction evidence="15 16">
        <text>tRNA(Met) + L-methionine + ATP = L-methionyl-tRNA(Met) + AMP + diphosphate</text>
        <dbReference type="Rhea" id="RHEA:13481"/>
        <dbReference type="Rhea" id="RHEA-COMP:9667"/>
        <dbReference type="Rhea" id="RHEA-COMP:9698"/>
        <dbReference type="ChEBI" id="CHEBI:30616"/>
        <dbReference type="ChEBI" id="CHEBI:33019"/>
        <dbReference type="ChEBI" id="CHEBI:57844"/>
        <dbReference type="ChEBI" id="CHEBI:78442"/>
        <dbReference type="ChEBI" id="CHEBI:78530"/>
        <dbReference type="ChEBI" id="CHEBI:456215"/>
        <dbReference type="EC" id="6.1.1.10"/>
    </reaction>
</comment>
<dbReference type="InterPro" id="IPR023458">
    <property type="entry name" value="Met-tRNA_ligase_1"/>
</dbReference>
<comment type="subcellular location">
    <subcellularLocation>
        <location evidence="2 16">Cytoplasm</location>
    </subcellularLocation>
</comment>
<keyword evidence="6 16" id="KW-0820">tRNA-binding</keyword>
<dbReference type="EC" id="6.1.1.10" evidence="16"/>
<feature type="binding site" evidence="16">
    <location>
        <position position="147"/>
    </location>
    <ligand>
        <name>Zn(2+)</name>
        <dbReference type="ChEBI" id="CHEBI:29105"/>
    </ligand>
</feature>